<dbReference type="AlphaFoldDB" id="A0A1A7C357"/>
<dbReference type="Pfam" id="PF24697">
    <property type="entry name" value="DUF7661"/>
    <property type="match status" value="1"/>
</dbReference>
<keyword evidence="3" id="KW-1185">Reference proteome</keyword>
<dbReference type="Proteomes" id="UP000092713">
    <property type="component" value="Unassembled WGS sequence"/>
</dbReference>
<evidence type="ECO:0000313" key="2">
    <source>
        <dbReference type="EMBL" id="OBV38748.1"/>
    </source>
</evidence>
<proteinExistence type="predicted"/>
<dbReference type="InterPro" id="IPR056078">
    <property type="entry name" value="DUF7661"/>
</dbReference>
<accession>A0A1A7C357</accession>
<evidence type="ECO:0000259" key="1">
    <source>
        <dbReference type="Pfam" id="PF24697"/>
    </source>
</evidence>
<name>A0A1A7C357_9BURK</name>
<dbReference type="RefSeq" id="WP_065308468.1">
    <property type="nucleotide sequence ID" value="NZ_LOCQ01000056.1"/>
</dbReference>
<sequence>MKTLKFNIFGTLIAVNGAPGAWQAFYLGAEGKRRPADFIVPADVAEADLCEYLADLFHEDATPRNNSAREINHA</sequence>
<evidence type="ECO:0000313" key="3">
    <source>
        <dbReference type="Proteomes" id="UP000092713"/>
    </source>
</evidence>
<dbReference type="STRING" id="1747903.ASR47_100764"/>
<feature type="domain" description="DUF7661" evidence="1">
    <location>
        <begin position="4"/>
        <end position="71"/>
    </location>
</feature>
<comment type="caution">
    <text evidence="2">The sequence shown here is derived from an EMBL/GenBank/DDBJ whole genome shotgun (WGS) entry which is preliminary data.</text>
</comment>
<reference evidence="2 3" key="1">
    <citation type="submission" date="2016-04" db="EMBL/GenBank/DDBJ databases">
        <title>Draft genome sequence of Janthinobacterium psychrotolerans sp. nov., isolated from freshwater sediments in Denmark.</title>
        <authorList>
            <person name="Gong X."/>
            <person name="Skrivergaard S."/>
            <person name="Korsgaard B.S."/>
            <person name="Schreiber L."/>
            <person name="Marshall I.P."/>
            <person name="Finster K."/>
            <person name="Schramm A."/>
        </authorList>
    </citation>
    <scope>NUCLEOTIDE SEQUENCE [LARGE SCALE GENOMIC DNA]</scope>
    <source>
        <strain evidence="2 3">S3-2</strain>
    </source>
</reference>
<dbReference type="EMBL" id="LOCQ01000056">
    <property type="protein sequence ID" value="OBV38748.1"/>
    <property type="molecule type" value="Genomic_DNA"/>
</dbReference>
<protein>
    <recommendedName>
        <fullName evidence="1">DUF7661 domain-containing protein</fullName>
    </recommendedName>
</protein>
<dbReference type="OrthoDB" id="8592593at2"/>
<gene>
    <name evidence="2" type="ORF">ASR47_100764</name>
</gene>
<organism evidence="2 3">
    <name type="scientific">Janthinobacterium psychrotolerans</name>
    <dbReference type="NCBI Taxonomy" id="1747903"/>
    <lineage>
        <taxon>Bacteria</taxon>
        <taxon>Pseudomonadati</taxon>
        <taxon>Pseudomonadota</taxon>
        <taxon>Betaproteobacteria</taxon>
        <taxon>Burkholderiales</taxon>
        <taxon>Oxalobacteraceae</taxon>
        <taxon>Janthinobacterium</taxon>
    </lineage>
</organism>
<dbReference type="PATRIC" id="fig|1747903.4.peg.2306"/>